<gene>
    <name evidence="2" type="primary">PowCR01_000116000</name>
    <name evidence="2" type="ORF">POWCR01_000116000</name>
</gene>
<dbReference type="VEuPathDB" id="PlasmoDB:PocGH01_00237600"/>
<dbReference type="EMBL" id="FLRJ01000365">
    <property type="protein sequence ID" value="SBT73436.1"/>
    <property type="molecule type" value="Genomic_DNA"/>
</dbReference>
<dbReference type="Proteomes" id="UP000243200">
    <property type="component" value="Unassembled WGS sequence"/>
</dbReference>
<evidence type="ECO:0000313" key="3">
    <source>
        <dbReference type="Proteomes" id="UP000243200"/>
    </source>
</evidence>
<sequence length="350" mass="41162">MVSKSDDPFFNSWEIKYPFLLGSPLYLIYLLFSRDYTAVHSDNPICNIHIKEDTSQESGIHSICLNLQKLLESLSDFIESEVLDYDVFCKYVSYFLHEKIKDISTRNNLDGLYGALNYIIKYILNVSTCQITQFKNEEFDKKKELYFRSEILNWVQNNHNDIHYTEDLCDKFIDESVQFYNKNVKDNYCKYKQYYKDELENFVNIFNKTKKILGRNGISISEKDLSLPQMSTCSSQDHRNGLENTEAIVLPSVDQKESPVFHNPDESIQEDSTNSNRNITSTILGITSGMILIIFFLYKFTPFGAWLHDSILKKKRIRSYIEEEKDDLLENTYESKNKNKYETVHHIGYH</sequence>
<protein>
    <submittedName>
        <fullName evidence="2">Plasmodium vivax Vir protein, putative</fullName>
    </submittedName>
</protein>
<evidence type="ECO:0000256" key="1">
    <source>
        <dbReference type="SAM" id="Phobius"/>
    </source>
</evidence>
<organism evidence="2 3">
    <name type="scientific">Plasmodium ovale</name>
    <name type="common">malaria parasite P. ovale</name>
    <dbReference type="NCBI Taxonomy" id="36330"/>
    <lineage>
        <taxon>Eukaryota</taxon>
        <taxon>Sar</taxon>
        <taxon>Alveolata</taxon>
        <taxon>Apicomplexa</taxon>
        <taxon>Aconoidasida</taxon>
        <taxon>Haemosporida</taxon>
        <taxon>Plasmodiidae</taxon>
        <taxon>Plasmodium</taxon>
        <taxon>Plasmodium (Plasmodium)</taxon>
    </lineage>
</organism>
<dbReference type="Pfam" id="PF05795">
    <property type="entry name" value="Plasmodium_Vir"/>
    <property type="match status" value="1"/>
</dbReference>
<dbReference type="InterPro" id="IPR008780">
    <property type="entry name" value="Plasmodium_Vir"/>
</dbReference>
<keyword evidence="1" id="KW-0812">Transmembrane</keyword>
<feature type="transmembrane region" description="Helical" evidence="1">
    <location>
        <begin position="283"/>
        <end position="307"/>
    </location>
</feature>
<keyword evidence="1" id="KW-0472">Membrane</keyword>
<dbReference type="OrthoDB" id="386822at2759"/>
<proteinExistence type="predicted"/>
<name>A0A1C3KHZ8_PLAOA</name>
<dbReference type="VEuPathDB" id="PlasmoDB:POWCR01_000116000"/>
<reference evidence="2 3" key="1">
    <citation type="submission" date="2016-06" db="EMBL/GenBank/DDBJ databases">
        <authorList>
            <consortium name="Pathogen Informatics"/>
        </authorList>
    </citation>
    <scope>NUCLEOTIDE SEQUENCE [LARGE SCALE GENOMIC DNA]</scope>
</reference>
<dbReference type="AlphaFoldDB" id="A0A1C3KHZ8"/>
<evidence type="ECO:0000313" key="2">
    <source>
        <dbReference type="EMBL" id="SBT73436.1"/>
    </source>
</evidence>
<accession>A0A1C3KHZ8</accession>
<keyword evidence="1" id="KW-1133">Transmembrane helix</keyword>